<dbReference type="CDD" id="cd04301">
    <property type="entry name" value="NAT_SF"/>
    <property type="match status" value="1"/>
</dbReference>
<evidence type="ECO:0000256" key="2">
    <source>
        <dbReference type="ARBA" id="ARBA00023315"/>
    </source>
</evidence>
<gene>
    <name evidence="4" type="ORF">GCM10023226_19830</name>
</gene>
<accession>A0ABP8W9B9</accession>
<evidence type="ECO:0000259" key="3">
    <source>
        <dbReference type="PROSITE" id="PS51186"/>
    </source>
</evidence>
<evidence type="ECO:0000313" key="4">
    <source>
        <dbReference type="EMBL" id="GAA4682732.1"/>
    </source>
</evidence>
<reference evidence="5" key="1">
    <citation type="journal article" date="2019" name="Int. J. Syst. Evol. Microbiol.">
        <title>The Global Catalogue of Microorganisms (GCM) 10K type strain sequencing project: providing services to taxonomists for standard genome sequencing and annotation.</title>
        <authorList>
            <consortium name="The Broad Institute Genomics Platform"/>
            <consortium name="The Broad Institute Genome Sequencing Center for Infectious Disease"/>
            <person name="Wu L."/>
            <person name="Ma J."/>
        </authorList>
    </citation>
    <scope>NUCLEOTIDE SEQUENCE [LARGE SCALE GENOMIC DNA]</scope>
    <source>
        <strain evidence="5">JCM 18127</strain>
    </source>
</reference>
<dbReference type="PROSITE" id="PS51186">
    <property type="entry name" value="GNAT"/>
    <property type="match status" value="1"/>
</dbReference>
<comment type="caution">
    <text evidence="4">The sequence shown here is derived from an EMBL/GenBank/DDBJ whole genome shotgun (WGS) entry which is preliminary data.</text>
</comment>
<dbReference type="PANTHER" id="PTHR43877:SF2">
    <property type="entry name" value="AMINOALKYLPHOSPHONATE N-ACETYLTRANSFERASE-RELATED"/>
    <property type="match status" value="1"/>
</dbReference>
<evidence type="ECO:0000256" key="1">
    <source>
        <dbReference type="ARBA" id="ARBA00022679"/>
    </source>
</evidence>
<dbReference type="InterPro" id="IPR000182">
    <property type="entry name" value="GNAT_dom"/>
</dbReference>
<dbReference type="Gene3D" id="3.40.630.30">
    <property type="match status" value="1"/>
</dbReference>
<dbReference type="InterPro" id="IPR050832">
    <property type="entry name" value="Bact_Acetyltransf"/>
</dbReference>
<keyword evidence="1" id="KW-0808">Transferase</keyword>
<dbReference type="InterPro" id="IPR016181">
    <property type="entry name" value="Acyl_CoA_acyltransferase"/>
</dbReference>
<protein>
    <recommendedName>
        <fullName evidence="3">N-acetyltransferase domain-containing protein</fullName>
    </recommendedName>
</protein>
<dbReference type="Pfam" id="PF00583">
    <property type="entry name" value="Acetyltransf_1"/>
    <property type="match status" value="1"/>
</dbReference>
<dbReference type="Proteomes" id="UP001500621">
    <property type="component" value="Unassembled WGS sequence"/>
</dbReference>
<sequence length="183" mass="19910">MLSDPTPRLATAADWLRYREARLRMLADSPDAFMTTLAQAEAQGEEFWRGRVGGTFPTWLVTDDTDTAGDAGAVVATGGVFVPEPEGHAPTAHVVAMWTAAEARGRGLAARILEVAVDWCREQGLDEDLRLHVTEGNALARRLYLRHGFSPTGAWEPLREGSPLRCEELRLARPDADSGDAEG</sequence>
<evidence type="ECO:0000313" key="5">
    <source>
        <dbReference type="Proteomes" id="UP001500621"/>
    </source>
</evidence>
<name>A0ABP8W9B9_9ACTN</name>
<keyword evidence="2" id="KW-0012">Acyltransferase</keyword>
<dbReference type="EMBL" id="BAABIM010000002">
    <property type="protein sequence ID" value="GAA4682732.1"/>
    <property type="molecule type" value="Genomic_DNA"/>
</dbReference>
<dbReference type="SUPFAM" id="SSF55729">
    <property type="entry name" value="Acyl-CoA N-acyltransferases (Nat)"/>
    <property type="match status" value="1"/>
</dbReference>
<dbReference type="PANTHER" id="PTHR43877">
    <property type="entry name" value="AMINOALKYLPHOSPHONATE N-ACETYLTRANSFERASE-RELATED-RELATED"/>
    <property type="match status" value="1"/>
</dbReference>
<keyword evidence="5" id="KW-1185">Reference proteome</keyword>
<organism evidence="4 5">
    <name type="scientific">Nocardioides nanhaiensis</name>
    <dbReference type="NCBI Taxonomy" id="1476871"/>
    <lineage>
        <taxon>Bacteria</taxon>
        <taxon>Bacillati</taxon>
        <taxon>Actinomycetota</taxon>
        <taxon>Actinomycetes</taxon>
        <taxon>Propionibacteriales</taxon>
        <taxon>Nocardioidaceae</taxon>
        <taxon>Nocardioides</taxon>
    </lineage>
</organism>
<proteinExistence type="predicted"/>
<feature type="domain" description="N-acetyltransferase" evidence="3">
    <location>
        <begin position="5"/>
        <end position="176"/>
    </location>
</feature>
<dbReference type="RefSeq" id="WP_345266770.1">
    <property type="nucleotide sequence ID" value="NZ_BAABIM010000002.1"/>
</dbReference>